<dbReference type="PRINTS" id="PR00081">
    <property type="entry name" value="GDHRDH"/>
</dbReference>
<dbReference type="PANTHER" id="PTHR43490:SF98">
    <property type="entry name" value="OS02G0640600 PROTEIN"/>
    <property type="match status" value="1"/>
</dbReference>
<dbReference type="SUPFAM" id="SSF51735">
    <property type="entry name" value="NAD(P)-binding Rossmann-fold domains"/>
    <property type="match status" value="1"/>
</dbReference>
<evidence type="ECO:0000313" key="5">
    <source>
        <dbReference type="Proteomes" id="UP000237347"/>
    </source>
</evidence>
<dbReference type="Gene3D" id="3.40.50.720">
    <property type="entry name" value="NAD(P)-binding Rossmann-like Domain"/>
    <property type="match status" value="1"/>
</dbReference>
<gene>
    <name evidence="4" type="primary">SDR1_2</name>
    <name evidence="4" type="ORF">CFP56_003402</name>
</gene>
<dbReference type="GO" id="GO:0016491">
    <property type="term" value="F:oxidoreductase activity"/>
    <property type="evidence" value="ECO:0007669"/>
    <property type="project" value="UniProtKB-KW"/>
</dbReference>
<dbReference type="Proteomes" id="UP000237347">
    <property type="component" value="Unassembled WGS sequence"/>
</dbReference>
<dbReference type="EMBL" id="PKMF04000117">
    <property type="protein sequence ID" value="KAK7849134.1"/>
    <property type="molecule type" value="Genomic_DNA"/>
</dbReference>
<dbReference type="Pfam" id="PF00106">
    <property type="entry name" value="adh_short"/>
    <property type="match status" value="1"/>
</dbReference>
<keyword evidence="2" id="KW-0521">NADP</keyword>
<evidence type="ECO:0000256" key="3">
    <source>
        <dbReference type="ARBA" id="ARBA00023002"/>
    </source>
</evidence>
<evidence type="ECO:0000256" key="2">
    <source>
        <dbReference type="ARBA" id="ARBA00022857"/>
    </source>
</evidence>
<evidence type="ECO:0000256" key="1">
    <source>
        <dbReference type="ARBA" id="ARBA00006484"/>
    </source>
</evidence>
<organism evidence="4 5">
    <name type="scientific">Quercus suber</name>
    <name type="common">Cork oak</name>
    <dbReference type="NCBI Taxonomy" id="58331"/>
    <lineage>
        <taxon>Eukaryota</taxon>
        <taxon>Viridiplantae</taxon>
        <taxon>Streptophyta</taxon>
        <taxon>Embryophyta</taxon>
        <taxon>Tracheophyta</taxon>
        <taxon>Spermatophyta</taxon>
        <taxon>Magnoliopsida</taxon>
        <taxon>eudicotyledons</taxon>
        <taxon>Gunneridae</taxon>
        <taxon>Pentapetalae</taxon>
        <taxon>rosids</taxon>
        <taxon>fabids</taxon>
        <taxon>Fagales</taxon>
        <taxon>Fagaceae</taxon>
        <taxon>Quercus</taxon>
    </lineage>
</organism>
<proteinExistence type="inferred from homology"/>
<comment type="caution">
    <text evidence="4">The sequence shown here is derived from an EMBL/GenBank/DDBJ whole genome shotgun (WGS) entry which is preliminary data.</text>
</comment>
<dbReference type="InterPro" id="IPR036291">
    <property type="entry name" value="NAD(P)-bd_dom_sf"/>
</dbReference>
<sequence length="106" mass="11319">CRSLTSQKVPPSSSMAEATKRYAVVTGGNKGIGFETCRQLALNGVTVLLTSRDEKRGIEAVDKFKESGLSDLVLFHQLDVTDPASIASLADFIKATFGKLDILVSS</sequence>
<feature type="non-terminal residue" evidence="4">
    <location>
        <position position="1"/>
    </location>
</feature>
<dbReference type="InterPro" id="IPR002347">
    <property type="entry name" value="SDR_fam"/>
</dbReference>
<reference evidence="4 5" key="1">
    <citation type="journal article" date="2018" name="Sci. Data">
        <title>The draft genome sequence of cork oak.</title>
        <authorList>
            <person name="Ramos A.M."/>
            <person name="Usie A."/>
            <person name="Barbosa P."/>
            <person name="Barros P.M."/>
            <person name="Capote T."/>
            <person name="Chaves I."/>
            <person name="Simoes F."/>
            <person name="Abreu I."/>
            <person name="Carrasquinho I."/>
            <person name="Faro C."/>
            <person name="Guimaraes J.B."/>
            <person name="Mendonca D."/>
            <person name="Nobrega F."/>
            <person name="Rodrigues L."/>
            <person name="Saibo N.J.M."/>
            <person name="Varela M.C."/>
            <person name="Egas C."/>
            <person name="Matos J."/>
            <person name="Miguel C.M."/>
            <person name="Oliveira M.M."/>
            <person name="Ricardo C.P."/>
            <person name="Goncalves S."/>
        </authorList>
    </citation>
    <scope>NUCLEOTIDE SEQUENCE [LARGE SCALE GENOMIC DNA]</scope>
    <source>
        <strain evidence="5">cv. HL8</strain>
    </source>
</reference>
<name>A0AAW0LE05_QUESU</name>
<evidence type="ECO:0000313" key="4">
    <source>
        <dbReference type="EMBL" id="KAK7849134.1"/>
    </source>
</evidence>
<dbReference type="PANTHER" id="PTHR43490">
    <property type="entry name" value="(+)-NEOMENTHOL DEHYDROGENASE"/>
    <property type="match status" value="1"/>
</dbReference>
<keyword evidence="3" id="KW-0560">Oxidoreductase</keyword>
<keyword evidence="5" id="KW-1185">Reference proteome</keyword>
<accession>A0AAW0LE05</accession>
<comment type="similarity">
    <text evidence="1">Belongs to the short-chain dehydrogenases/reductases (SDR) family.</text>
</comment>
<dbReference type="AlphaFoldDB" id="A0AAW0LE05"/>
<dbReference type="GO" id="GO:0016020">
    <property type="term" value="C:membrane"/>
    <property type="evidence" value="ECO:0007669"/>
    <property type="project" value="TreeGrafter"/>
</dbReference>
<protein>
    <submittedName>
        <fullName evidence="4">(+)-neomenthol dehydrogenase</fullName>
    </submittedName>
</protein>